<dbReference type="PROSITE" id="PS51462">
    <property type="entry name" value="NUDIX"/>
    <property type="match status" value="1"/>
</dbReference>
<organism evidence="2">
    <name type="scientific">Candidatus Kentrum sp. DK</name>
    <dbReference type="NCBI Taxonomy" id="2126562"/>
    <lineage>
        <taxon>Bacteria</taxon>
        <taxon>Pseudomonadati</taxon>
        <taxon>Pseudomonadota</taxon>
        <taxon>Gammaproteobacteria</taxon>
        <taxon>Candidatus Kentrum</taxon>
    </lineage>
</organism>
<evidence type="ECO:0000313" key="2">
    <source>
        <dbReference type="EMBL" id="VFJ56177.1"/>
    </source>
</evidence>
<accession>A0A450SQG9</accession>
<protein>
    <submittedName>
        <fullName evidence="2">Predicted phosphoesterase, NUDIX family</fullName>
    </submittedName>
</protein>
<dbReference type="InterPro" id="IPR027417">
    <property type="entry name" value="P-loop_NTPase"/>
</dbReference>
<feature type="domain" description="Nudix hydrolase" evidence="1">
    <location>
        <begin position="281"/>
        <end position="441"/>
    </location>
</feature>
<reference evidence="2" key="1">
    <citation type="submission" date="2019-02" db="EMBL/GenBank/DDBJ databases">
        <authorList>
            <person name="Gruber-Vodicka R. H."/>
            <person name="Seah K. B. B."/>
        </authorList>
    </citation>
    <scope>NUCLEOTIDE SEQUENCE</scope>
    <source>
        <strain evidence="2">BECK_DK47</strain>
    </source>
</reference>
<dbReference type="Gene3D" id="3.90.79.10">
    <property type="entry name" value="Nucleoside Triphosphate Pyrophosphohydrolase"/>
    <property type="match status" value="1"/>
</dbReference>
<evidence type="ECO:0000259" key="1">
    <source>
        <dbReference type="PROSITE" id="PS51462"/>
    </source>
</evidence>
<dbReference type="GO" id="GO:0003824">
    <property type="term" value="F:catalytic activity"/>
    <property type="evidence" value="ECO:0007669"/>
    <property type="project" value="UniProtKB-ARBA"/>
</dbReference>
<dbReference type="AlphaFoldDB" id="A0A450SQG9"/>
<name>A0A450SQG9_9GAMM</name>
<gene>
    <name evidence="2" type="ORF">BECKDK2373B_GA0170837_105624</name>
</gene>
<dbReference type="SUPFAM" id="SSF55811">
    <property type="entry name" value="Nudix"/>
    <property type="match status" value="1"/>
</dbReference>
<dbReference type="EMBL" id="CAADEX010000056">
    <property type="protein sequence ID" value="VFJ56177.1"/>
    <property type="molecule type" value="Genomic_DNA"/>
</dbReference>
<dbReference type="InterPro" id="IPR000086">
    <property type="entry name" value="NUDIX_hydrolase_dom"/>
</dbReference>
<dbReference type="SUPFAM" id="SSF52540">
    <property type="entry name" value="P-loop containing nucleoside triphosphate hydrolases"/>
    <property type="match status" value="1"/>
</dbReference>
<sequence>MDETQVKKAIKELEALSKVVLDLKKEVIPRRPIVIEFCGSPKSGKTSCMNSLNLFLRRNNFRTRILTERASVCPVRSKYDPYFNLWTMCSAIAELSEVLSNHAKDYDIVIMDRGIFDALCWFNWSLEKQKIDHGNFADIERFLTMRRWRSVIDLVYVFTATPAVSLEREFSNLLTRKTGSIMQPDVLASYKKTIEEMEKKYGDVFKKVERVDTSETEPNEVNYRVTKNILEILERNTSERIGYLDMDTVPLQKDMCFPLDNIYSSQSLAFDVRREVEGNDRKLQPIPILVITNKERKKILVVRKNTKTPASSPESQKLLIYFGGHVRQEDTMESRDTDLISVSLCTLHREVKEETGIDYYPDAETPPLCIWDTSNEKSRRHLAMCYVMEVDFDTLKVKIDKNEFINSGNTLSGKVLNIREVVRRYDELEAWGRKILKKIFDVSVEQQVEMDI</sequence>
<dbReference type="InterPro" id="IPR015797">
    <property type="entry name" value="NUDIX_hydrolase-like_dom_sf"/>
</dbReference>
<proteinExistence type="predicted"/>
<dbReference type="Gene3D" id="3.40.50.300">
    <property type="entry name" value="P-loop containing nucleotide triphosphate hydrolases"/>
    <property type="match status" value="1"/>
</dbReference>